<evidence type="ECO:0000256" key="2">
    <source>
        <dbReference type="ARBA" id="ARBA00022649"/>
    </source>
</evidence>
<dbReference type="PANTHER" id="PTHR33755">
    <property type="entry name" value="TOXIN PARE1-RELATED"/>
    <property type="match status" value="1"/>
</dbReference>
<keyword evidence="4" id="KW-1185">Reference proteome</keyword>
<protein>
    <submittedName>
        <fullName evidence="3">Type II toxin-antitoxin system RelE/ParE family toxin</fullName>
    </submittedName>
</protein>
<dbReference type="RefSeq" id="WP_336545617.1">
    <property type="nucleotide sequence ID" value="NZ_JBBBDM010000007.1"/>
</dbReference>
<name>A0ABU8H576_9SPHN</name>
<gene>
    <name evidence="3" type="ORF">V8201_13510</name>
</gene>
<evidence type="ECO:0000313" key="3">
    <source>
        <dbReference type="EMBL" id="MEI5688101.1"/>
    </source>
</evidence>
<reference evidence="3 4" key="1">
    <citation type="journal article" date="2013" name="Int. J. Syst. Evol. Microbiol.">
        <title>Sphingomonas kyungheensis sp. nov., a bacterium with ginsenoside-converting activity isolated from soil of a ginseng field.</title>
        <authorList>
            <person name="Son H.M."/>
            <person name="Yang J.E."/>
            <person name="Park Y."/>
            <person name="Han C.K."/>
            <person name="Kim S.G."/>
            <person name="Kook M."/>
            <person name="Yi T.H."/>
        </authorList>
    </citation>
    <scope>NUCLEOTIDE SEQUENCE [LARGE SCALE GENOMIC DNA]</scope>
    <source>
        <strain evidence="3 4">LMG 26582</strain>
    </source>
</reference>
<organism evidence="3 4">
    <name type="scientific">Sphingomonas kyungheensis</name>
    <dbReference type="NCBI Taxonomy" id="1069987"/>
    <lineage>
        <taxon>Bacteria</taxon>
        <taxon>Pseudomonadati</taxon>
        <taxon>Pseudomonadota</taxon>
        <taxon>Alphaproteobacteria</taxon>
        <taxon>Sphingomonadales</taxon>
        <taxon>Sphingomonadaceae</taxon>
        <taxon>Sphingomonas</taxon>
    </lineage>
</organism>
<comment type="caution">
    <text evidence="3">The sequence shown here is derived from an EMBL/GenBank/DDBJ whole genome shotgun (WGS) entry which is preliminary data.</text>
</comment>
<dbReference type="Gene3D" id="3.30.2310.20">
    <property type="entry name" value="RelE-like"/>
    <property type="match status" value="1"/>
</dbReference>
<dbReference type="Pfam" id="PF05016">
    <property type="entry name" value="ParE_toxin"/>
    <property type="match status" value="1"/>
</dbReference>
<accession>A0ABU8H576</accession>
<comment type="similarity">
    <text evidence="1">Belongs to the RelE toxin family.</text>
</comment>
<dbReference type="EMBL" id="JBBBDM010000007">
    <property type="protein sequence ID" value="MEI5688101.1"/>
    <property type="molecule type" value="Genomic_DNA"/>
</dbReference>
<sequence>MRRAIWARRALDDLAGIDDFYAQDDPAHADHVGRAAVRAARFLAEHPYAGPRMEDDKRKWRVPGTYYLLLYRVVPAGVEILRVHHGRENGMIS</sequence>
<dbReference type="InterPro" id="IPR051803">
    <property type="entry name" value="TA_system_RelE-like_toxin"/>
</dbReference>
<dbReference type="InterPro" id="IPR007712">
    <property type="entry name" value="RelE/ParE_toxin"/>
</dbReference>
<proteinExistence type="inferred from homology"/>
<dbReference type="InterPro" id="IPR035093">
    <property type="entry name" value="RelE/ParE_toxin_dom_sf"/>
</dbReference>
<evidence type="ECO:0000313" key="4">
    <source>
        <dbReference type="Proteomes" id="UP001367771"/>
    </source>
</evidence>
<keyword evidence="2" id="KW-1277">Toxin-antitoxin system</keyword>
<evidence type="ECO:0000256" key="1">
    <source>
        <dbReference type="ARBA" id="ARBA00006226"/>
    </source>
</evidence>
<dbReference type="Proteomes" id="UP001367771">
    <property type="component" value="Unassembled WGS sequence"/>
</dbReference>